<name>X1L1S5_9ZZZZ</name>
<reference evidence="1" key="1">
    <citation type="journal article" date="2014" name="Front. Microbiol.">
        <title>High frequency of phylogenetically diverse reductive dehalogenase-homologous genes in deep subseafloor sedimentary metagenomes.</title>
        <authorList>
            <person name="Kawai M."/>
            <person name="Futagami T."/>
            <person name="Toyoda A."/>
            <person name="Takaki Y."/>
            <person name="Nishi S."/>
            <person name="Hori S."/>
            <person name="Arai W."/>
            <person name="Tsubouchi T."/>
            <person name="Morono Y."/>
            <person name="Uchiyama I."/>
            <person name="Ito T."/>
            <person name="Fujiyama A."/>
            <person name="Inagaki F."/>
            <person name="Takami H."/>
        </authorList>
    </citation>
    <scope>NUCLEOTIDE SEQUENCE</scope>
    <source>
        <strain evidence="1">Expedition CK06-06</strain>
    </source>
</reference>
<dbReference type="AlphaFoldDB" id="X1L1S5"/>
<gene>
    <name evidence="1" type="ORF">S03H2_60222</name>
</gene>
<sequence length="31" mass="3807">MLNQKTILELQDFDFGVFFEMLSEYDDYLIE</sequence>
<organism evidence="1">
    <name type="scientific">marine sediment metagenome</name>
    <dbReference type="NCBI Taxonomy" id="412755"/>
    <lineage>
        <taxon>unclassified sequences</taxon>
        <taxon>metagenomes</taxon>
        <taxon>ecological metagenomes</taxon>
    </lineage>
</organism>
<proteinExistence type="predicted"/>
<feature type="non-terminal residue" evidence="1">
    <location>
        <position position="31"/>
    </location>
</feature>
<accession>X1L1S5</accession>
<comment type="caution">
    <text evidence="1">The sequence shown here is derived from an EMBL/GenBank/DDBJ whole genome shotgun (WGS) entry which is preliminary data.</text>
</comment>
<evidence type="ECO:0000313" key="1">
    <source>
        <dbReference type="EMBL" id="GAH88123.1"/>
    </source>
</evidence>
<protein>
    <submittedName>
        <fullName evidence="1">Uncharacterized protein</fullName>
    </submittedName>
</protein>
<dbReference type="EMBL" id="BARU01038788">
    <property type="protein sequence ID" value="GAH88123.1"/>
    <property type="molecule type" value="Genomic_DNA"/>
</dbReference>